<evidence type="ECO:0000313" key="5">
    <source>
        <dbReference type="Proteomes" id="UP000242146"/>
    </source>
</evidence>
<keyword evidence="5" id="KW-1185">Reference proteome</keyword>
<keyword evidence="1" id="KW-0479">Metal-binding</keyword>
<dbReference type="GO" id="GO:0008270">
    <property type="term" value="F:zinc ion binding"/>
    <property type="evidence" value="ECO:0007669"/>
    <property type="project" value="UniProtKB-KW"/>
</dbReference>
<dbReference type="Proteomes" id="UP000242146">
    <property type="component" value="Unassembled WGS sequence"/>
</dbReference>
<dbReference type="InterPro" id="IPR001878">
    <property type="entry name" value="Znf_CCHC"/>
</dbReference>
<dbReference type="InterPro" id="IPR036875">
    <property type="entry name" value="Znf_CCHC_sf"/>
</dbReference>
<keyword evidence="1" id="KW-0862">Zinc</keyword>
<proteinExistence type="predicted"/>
<feature type="compositionally biased region" description="Polar residues" evidence="2">
    <location>
        <begin position="309"/>
        <end position="330"/>
    </location>
</feature>
<protein>
    <recommendedName>
        <fullName evidence="3">CCHC-type domain-containing protein</fullName>
    </recommendedName>
</protein>
<dbReference type="GO" id="GO:0003676">
    <property type="term" value="F:nucleic acid binding"/>
    <property type="evidence" value="ECO:0007669"/>
    <property type="project" value="InterPro"/>
</dbReference>
<dbReference type="AlphaFoldDB" id="A0A1X2GD72"/>
<dbReference type="SUPFAM" id="SSF57756">
    <property type="entry name" value="Retrovirus zinc finger-like domains"/>
    <property type="match status" value="1"/>
</dbReference>
<comment type="caution">
    <text evidence="4">The sequence shown here is derived from an EMBL/GenBank/DDBJ whole genome shotgun (WGS) entry which is preliminary data.</text>
</comment>
<feature type="compositionally biased region" description="Polar residues" evidence="2">
    <location>
        <begin position="393"/>
        <end position="413"/>
    </location>
</feature>
<feature type="compositionally biased region" description="Polar residues" evidence="2">
    <location>
        <begin position="16"/>
        <end position="27"/>
    </location>
</feature>
<dbReference type="Gene3D" id="4.10.60.10">
    <property type="entry name" value="Zinc finger, CCHC-type"/>
    <property type="match status" value="1"/>
</dbReference>
<dbReference type="Pfam" id="PF00098">
    <property type="entry name" value="zf-CCHC"/>
    <property type="match status" value="1"/>
</dbReference>
<name>A0A1X2GD72_9FUNG</name>
<dbReference type="PROSITE" id="PS50158">
    <property type="entry name" value="ZF_CCHC"/>
    <property type="match status" value="1"/>
</dbReference>
<feature type="region of interest" description="Disordered" evidence="2">
    <location>
        <begin position="268"/>
        <end position="457"/>
    </location>
</feature>
<dbReference type="OrthoDB" id="2241864at2759"/>
<feature type="region of interest" description="Disordered" evidence="2">
    <location>
        <begin position="1"/>
        <end position="40"/>
    </location>
</feature>
<dbReference type="STRING" id="101127.A0A1X2GD72"/>
<evidence type="ECO:0000256" key="1">
    <source>
        <dbReference type="PROSITE-ProRule" id="PRU00047"/>
    </source>
</evidence>
<evidence type="ECO:0000313" key="4">
    <source>
        <dbReference type="EMBL" id="ORX50977.1"/>
    </source>
</evidence>
<feature type="compositionally biased region" description="Acidic residues" evidence="2">
    <location>
        <begin position="381"/>
        <end position="391"/>
    </location>
</feature>
<feature type="domain" description="CCHC-type" evidence="3">
    <location>
        <begin position="250"/>
        <end position="264"/>
    </location>
</feature>
<dbReference type="EMBL" id="MCGT01000022">
    <property type="protein sequence ID" value="ORX50977.1"/>
    <property type="molecule type" value="Genomic_DNA"/>
</dbReference>
<sequence length="457" mass="50046">MSSHSPTPAPPDGEDTPQSPTFAQMVSASPPPSQNINPLPTRSLWIRGNERHSVFFNVSGFTKKDLLDFDRQLDAIHHHRATGCRTVYTGPRNAKNRMILKEVGFGSHEDCLVACSTPLPLIRGNSLPELALPMAAEIVHLNLDNLPLIPKTELEEQIQSATVPFGVVEAIIHHSVPNSRIYSGRSTVVINRQPLETSHTWADLPFRFPWTDPTRRVTCTFKSQGVHCRYCLRDGHSIAECPSKVSKIACLNCQQIGHISANCPHPARLAERKRPRRPNLEAPIPPTINKRSFPQLPRSPSPPPANVLESGSNQLQVGSSVTNRTATPDDNINPPRVTPSPEAGTPSQKSKYRSSEVYSSAASRWADDAPTATPDPSLSDESSDDHMDEDNPGSISVSPSTDSAINPTNTTLATMDVDSMTEDSDCLPPTVPTPRLVSSNRNHRMTTRSQSKTPVEY</sequence>
<keyword evidence="1" id="KW-0863">Zinc-finger</keyword>
<gene>
    <name evidence="4" type="ORF">DM01DRAFT_1393332</name>
</gene>
<reference evidence="4 5" key="1">
    <citation type="submission" date="2016-07" db="EMBL/GenBank/DDBJ databases">
        <title>Pervasive Adenine N6-methylation of Active Genes in Fungi.</title>
        <authorList>
            <consortium name="DOE Joint Genome Institute"/>
            <person name="Mondo S.J."/>
            <person name="Dannebaum R.O."/>
            <person name="Kuo R.C."/>
            <person name="Labutti K."/>
            <person name="Haridas S."/>
            <person name="Kuo A."/>
            <person name="Salamov A."/>
            <person name="Ahrendt S.R."/>
            <person name="Lipzen A."/>
            <person name="Sullivan W."/>
            <person name="Andreopoulos W.B."/>
            <person name="Clum A."/>
            <person name="Lindquist E."/>
            <person name="Daum C."/>
            <person name="Ramamoorthy G.K."/>
            <person name="Gryganskyi A."/>
            <person name="Culley D."/>
            <person name="Magnuson J.K."/>
            <person name="James T.Y."/>
            <person name="O'Malley M.A."/>
            <person name="Stajich J.E."/>
            <person name="Spatafora J.W."/>
            <person name="Visel A."/>
            <person name="Grigoriev I.V."/>
        </authorList>
    </citation>
    <scope>NUCLEOTIDE SEQUENCE [LARGE SCALE GENOMIC DNA]</scope>
    <source>
        <strain evidence="4 5">NRRL 3301</strain>
    </source>
</reference>
<feature type="compositionally biased region" description="Polar residues" evidence="2">
    <location>
        <begin position="447"/>
        <end position="457"/>
    </location>
</feature>
<evidence type="ECO:0000259" key="3">
    <source>
        <dbReference type="PROSITE" id="PS50158"/>
    </source>
</evidence>
<evidence type="ECO:0000256" key="2">
    <source>
        <dbReference type="SAM" id="MobiDB-lite"/>
    </source>
</evidence>
<dbReference type="SMART" id="SM00343">
    <property type="entry name" value="ZnF_C2HC"/>
    <property type="match status" value="2"/>
</dbReference>
<organism evidence="4 5">
    <name type="scientific">Hesseltinella vesiculosa</name>
    <dbReference type="NCBI Taxonomy" id="101127"/>
    <lineage>
        <taxon>Eukaryota</taxon>
        <taxon>Fungi</taxon>
        <taxon>Fungi incertae sedis</taxon>
        <taxon>Mucoromycota</taxon>
        <taxon>Mucoromycotina</taxon>
        <taxon>Mucoromycetes</taxon>
        <taxon>Mucorales</taxon>
        <taxon>Cunninghamellaceae</taxon>
        <taxon>Hesseltinella</taxon>
    </lineage>
</organism>
<accession>A0A1X2GD72</accession>